<gene>
    <name evidence="8" type="ORF">CAUPRSCDRAFT_12225</name>
</gene>
<comment type="catalytic activity">
    <reaction evidence="6">
        <text>N-acetyl-alpha-D-glucosamine 1-phosphate + UTP + H(+) = UDP-N-acetyl-alpha-D-glucosamine + diphosphate</text>
        <dbReference type="Rhea" id="RHEA:13509"/>
        <dbReference type="ChEBI" id="CHEBI:15378"/>
        <dbReference type="ChEBI" id="CHEBI:33019"/>
        <dbReference type="ChEBI" id="CHEBI:46398"/>
        <dbReference type="ChEBI" id="CHEBI:57705"/>
        <dbReference type="ChEBI" id="CHEBI:57776"/>
        <dbReference type="EC" id="2.7.7.23"/>
    </reaction>
</comment>
<evidence type="ECO:0000256" key="4">
    <source>
        <dbReference type="ARBA" id="ARBA00022679"/>
    </source>
</evidence>
<evidence type="ECO:0000256" key="2">
    <source>
        <dbReference type="ARBA" id="ARBA00010401"/>
    </source>
</evidence>
<reference evidence="9" key="1">
    <citation type="journal article" date="2018" name="Nat. Microbiol.">
        <title>Leveraging single-cell genomics to expand the fungal tree of life.</title>
        <authorList>
            <person name="Ahrendt S.R."/>
            <person name="Quandt C.A."/>
            <person name="Ciobanu D."/>
            <person name="Clum A."/>
            <person name="Salamov A."/>
            <person name="Andreopoulos B."/>
            <person name="Cheng J.F."/>
            <person name="Woyke T."/>
            <person name="Pelin A."/>
            <person name="Henrissat B."/>
            <person name="Reynolds N.K."/>
            <person name="Benny G.L."/>
            <person name="Smith M.E."/>
            <person name="James T.Y."/>
            <person name="Grigoriev I.V."/>
        </authorList>
    </citation>
    <scope>NUCLEOTIDE SEQUENCE [LARGE SCALE GENOMIC DNA]</scope>
    <source>
        <strain evidence="9">ATCC 52028</strain>
    </source>
</reference>
<evidence type="ECO:0000256" key="6">
    <source>
        <dbReference type="ARBA" id="ARBA00048493"/>
    </source>
</evidence>
<evidence type="ECO:0000256" key="5">
    <source>
        <dbReference type="ARBA" id="ARBA00022695"/>
    </source>
</evidence>
<dbReference type="PANTHER" id="PTHR11952">
    <property type="entry name" value="UDP- GLUCOSE PYROPHOSPHORYLASE"/>
    <property type="match status" value="1"/>
</dbReference>
<sequence>MAYPRIAVYKNGAETHRLYAGRRPSMGAPYKHAGPLRRRCMTWAIVGFVLFVFYIACRLMSPLNDWARDNWGEPDFRTAAGLKAPAAAIQAWRQAGMKAIAEGKLAVILLAGGQGTRLGSKEPKGCFDIGLPSGKSLFQLQAERIKKLQDLAAQQAGGKACVIPWPHVRRDGRLLREAPLLGSRG</sequence>
<comment type="pathway">
    <text evidence="1">Nucleotide-sugar biosynthesis; UDP-N-acetyl-alpha-D-glucosamine biosynthesis; UDP-N-acetyl-alpha-D-glucosamine from N-acetyl-alpha-D-glucosamine 1-phosphate: step 1/1.</text>
</comment>
<dbReference type="EMBL" id="ML010410">
    <property type="protein sequence ID" value="RKO96075.1"/>
    <property type="molecule type" value="Genomic_DNA"/>
</dbReference>
<keyword evidence="4 8" id="KW-0808">Transferase</keyword>
<dbReference type="AlphaFoldDB" id="A0A4P9WUD0"/>
<proteinExistence type="inferred from homology"/>
<keyword evidence="7" id="KW-0812">Transmembrane</keyword>
<name>A0A4P9WUD0_9FUNG</name>
<evidence type="ECO:0000256" key="1">
    <source>
        <dbReference type="ARBA" id="ARBA00005208"/>
    </source>
</evidence>
<comment type="similarity">
    <text evidence="2">Belongs to the UDPGP type 1 family.</text>
</comment>
<dbReference type="GO" id="GO:0003977">
    <property type="term" value="F:UDP-N-acetylglucosamine diphosphorylase activity"/>
    <property type="evidence" value="ECO:0007669"/>
    <property type="project" value="UniProtKB-EC"/>
</dbReference>
<evidence type="ECO:0000256" key="3">
    <source>
        <dbReference type="ARBA" id="ARBA00012457"/>
    </source>
</evidence>
<dbReference type="Proteomes" id="UP000268535">
    <property type="component" value="Unassembled WGS sequence"/>
</dbReference>
<evidence type="ECO:0000256" key="7">
    <source>
        <dbReference type="SAM" id="Phobius"/>
    </source>
</evidence>
<organism evidence="8 9">
    <name type="scientific">Caulochytrium protostelioides</name>
    <dbReference type="NCBI Taxonomy" id="1555241"/>
    <lineage>
        <taxon>Eukaryota</taxon>
        <taxon>Fungi</taxon>
        <taxon>Fungi incertae sedis</taxon>
        <taxon>Chytridiomycota</taxon>
        <taxon>Chytridiomycota incertae sedis</taxon>
        <taxon>Chytridiomycetes</taxon>
        <taxon>Caulochytriales</taxon>
        <taxon>Caulochytriaceae</taxon>
        <taxon>Caulochytrium</taxon>
    </lineage>
</organism>
<keyword evidence="7" id="KW-1133">Transmembrane helix</keyword>
<dbReference type="GO" id="GO:0006048">
    <property type="term" value="P:UDP-N-acetylglucosamine biosynthetic process"/>
    <property type="evidence" value="ECO:0007669"/>
    <property type="project" value="TreeGrafter"/>
</dbReference>
<dbReference type="Gene3D" id="3.90.550.10">
    <property type="entry name" value="Spore Coat Polysaccharide Biosynthesis Protein SpsA, Chain A"/>
    <property type="match status" value="1"/>
</dbReference>
<protein>
    <recommendedName>
        <fullName evidence="3">UDP-N-acetylglucosamine diphosphorylase</fullName>
        <ecNumber evidence="3">2.7.7.23</ecNumber>
    </recommendedName>
</protein>
<feature type="transmembrane region" description="Helical" evidence="7">
    <location>
        <begin position="40"/>
        <end position="56"/>
    </location>
</feature>
<dbReference type="EC" id="2.7.7.23" evidence="3"/>
<dbReference type="InterPro" id="IPR039741">
    <property type="entry name" value="UDP-sugar_pyrophosphorylase"/>
</dbReference>
<evidence type="ECO:0000313" key="8">
    <source>
        <dbReference type="EMBL" id="RKO96075.1"/>
    </source>
</evidence>
<accession>A0A4P9WUD0</accession>
<evidence type="ECO:0000313" key="9">
    <source>
        <dbReference type="Proteomes" id="UP000268535"/>
    </source>
</evidence>
<dbReference type="Pfam" id="PF01704">
    <property type="entry name" value="UDPGP"/>
    <property type="match status" value="1"/>
</dbReference>
<dbReference type="SUPFAM" id="SSF53448">
    <property type="entry name" value="Nucleotide-diphospho-sugar transferases"/>
    <property type="match status" value="1"/>
</dbReference>
<dbReference type="InterPro" id="IPR029044">
    <property type="entry name" value="Nucleotide-diphossugar_trans"/>
</dbReference>
<keyword evidence="5" id="KW-0548">Nucleotidyltransferase</keyword>
<dbReference type="InterPro" id="IPR002618">
    <property type="entry name" value="UDPGP_fam"/>
</dbReference>
<dbReference type="PANTHER" id="PTHR11952:SF2">
    <property type="entry name" value="LD24639P"/>
    <property type="match status" value="1"/>
</dbReference>
<keyword evidence="7" id="KW-0472">Membrane</keyword>